<dbReference type="PANTHER" id="PTHR23517">
    <property type="entry name" value="RESISTANCE PROTEIN MDTM, PUTATIVE-RELATED-RELATED"/>
    <property type="match status" value="1"/>
</dbReference>
<dbReference type="InterPro" id="IPR050171">
    <property type="entry name" value="MFS_Transporters"/>
</dbReference>
<evidence type="ECO:0000256" key="5">
    <source>
        <dbReference type="ARBA" id="ARBA00022989"/>
    </source>
</evidence>
<feature type="transmembrane region" description="Helical" evidence="7">
    <location>
        <begin position="124"/>
        <end position="148"/>
    </location>
</feature>
<comment type="subcellular location">
    <subcellularLocation>
        <location evidence="1">Cell membrane</location>
        <topology evidence="1">Multi-pass membrane protein</topology>
    </subcellularLocation>
</comment>
<dbReference type="Pfam" id="PF07690">
    <property type="entry name" value="MFS_1"/>
    <property type="match status" value="1"/>
</dbReference>
<proteinExistence type="predicted"/>
<evidence type="ECO:0000256" key="1">
    <source>
        <dbReference type="ARBA" id="ARBA00004651"/>
    </source>
</evidence>
<keyword evidence="2" id="KW-0813">Transport</keyword>
<dbReference type="InterPro" id="IPR020846">
    <property type="entry name" value="MFS_dom"/>
</dbReference>
<feature type="transmembrane region" description="Helical" evidence="7">
    <location>
        <begin position="5"/>
        <end position="27"/>
    </location>
</feature>
<feature type="domain" description="Major facilitator superfamily (MFS) profile" evidence="8">
    <location>
        <begin position="1"/>
        <end position="178"/>
    </location>
</feature>
<keyword evidence="3" id="KW-1003">Cell membrane</keyword>
<keyword evidence="5 7" id="KW-1133">Transmembrane helix</keyword>
<evidence type="ECO:0000313" key="9">
    <source>
        <dbReference type="EMBL" id="MBH8594324.1"/>
    </source>
</evidence>
<name>A0A8I1ABI9_THEIN</name>
<gene>
    <name evidence="9" type="ORF">I8U20_03165</name>
</gene>
<keyword evidence="10" id="KW-1185">Reference proteome</keyword>
<evidence type="ECO:0000256" key="4">
    <source>
        <dbReference type="ARBA" id="ARBA00022692"/>
    </source>
</evidence>
<evidence type="ECO:0000256" key="3">
    <source>
        <dbReference type="ARBA" id="ARBA00022475"/>
    </source>
</evidence>
<dbReference type="GO" id="GO:0022857">
    <property type="term" value="F:transmembrane transporter activity"/>
    <property type="evidence" value="ECO:0007669"/>
    <property type="project" value="InterPro"/>
</dbReference>
<dbReference type="GO" id="GO:0005886">
    <property type="term" value="C:plasma membrane"/>
    <property type="evidence" value="ECO:0007669"/>
    <property type="project" value="UniProtKB-SubCell"/>
</dbReference>
<evidence type="ECO:0000259" key="8">
    <source>
        <dbReference type="PROSITE" id="PS50850"/>
    </source>
</evidence>
<dbReference type="SUPFAM" id="SSF103473">
    <property type="entry name" value="MFS general substrate transporter"/>
    <property type="match status" value="1"/>
</dbReference>
<comment type="caution">
    <text evidence="9">The sequence shown here is derived from an EMBL/GenBank/DDBJ whole genome shotgun (WGS) entry which is preliminary data.</text>
</comment>
<dbReference type="Proteomes" id="UP000633619">
    <property type="component" value="Unassembled WGS sequence"/>
</dbReference>
<evidence type="ECO:0000313" key="10">
    <source>
        <dbReference type="Proteomes" id="UP000633619"/>
    </source>
</evidence>
<dbReference type="AlphaFoldDB" id="A0A8I1ABI9"/>
<accession>A0A8I1ABI9</accession>
<protein>
    <submittedName>
        <fullName evidence="9">MFS transporter</fullName>
    </submittedName>
</protein>
<dbReference type="InterPro" id="IPR011701">
    <property type="entry name" value="MFS"/>
</dbReference>
<dbReference type="Gene3D" id="1.20.1250.20">
    <property type="entry name" value="MFS general substrate transporter like domains"/>
    <property type="match status" value="1"/>
</dbReference>
<feature type="transmembrane region" description="Helical" evidence="7">
    <location>
        <begin position="33"/>
        <end position="53"/>
    </location>
</feature>
<evidence type="ECO:0000256" key="7">
    <source>
        <dbReference type="SAM" id="Phobius"/>
    </source>
</evidence>
<evidence type="ECO:0000256" key="6">
    <source>
        <dbReference type="ARBA" id="ARBA00023136"/>
    </source>
</evidence>
<organism evidence="9 10">
    <name type="scientific">Thermoactinomyces intermedius</name>
    <dbReference type="NCBI Taxonomy" id="2024"/>
    <lineage>
        <taxon>Bacteria</taxon>
        <taxon>Bacillati</taxon>
        <taxon>Bacillota</taxon>
        <taxon>Bacilli</taxon>
        <taxon>Bacillales</taxon>
        <taxon>Thermoactinomycetaceae</taxon>
        <taxon>Thermoactinomyces</taxon>
    </lineage>
</organism>
<dbReference type="EMBL" id="JAECVW010000001">
    <property type="protein sequence ID" value="MBH8594324.1"/>
    <property type="molecule type" value="Genomic_DNA"/>
</dbReference>
<keyword evidence="6 7" id="KW-0472">Membrane</keyword>
<dbReference type="InterPro" id="IPR036259">
    <property type="entry name" value="MFS_trans_sf"/>
</dbReference>
<keyword evidence="4 7" id="KW-0812">Transmembrane</keyword>
<dbReference type="RefSeq" id="WP_181730742.1">
    <property type="nucleotide sequence ID" value="NZ_JACEIR010000001.1"/>
</dbReference>
<dbReference type="PROSITE" id="PS50850">
    <property type="entry name" value="MFS"/>
    <property type="match status" value="1"/>
</dbReference>
<sequence length="195" mass="20949">MSAGVVLLGVISGLITSMLTPFLPVIIKNSGFSITSVGVLMAVITLVWVIVSPFISGEKIHHRKVLLFTGSQILTGVVVLLLMVKFPPLVVIAILVLRSVFLSVSVITEQLIQLEMFPANVVGLFFGLSQSAFFVGDALGGSVGGWLYSYHMNVAILVCGGLTLLNALLVPLLFAIVKAKEKHRLVHDQSFHKNV</sequence>
<feature type="transmembrane region" description="Helical" evidence="7">
    <location>
        <begin position="154"/>
        <end position="177"/>
    </location>
</feature>
<reference evidence="9 10" key="1">
    <citation type="submission" date="2020-12" db="EMBL/GenBank/DDBJ databases">
        <title>WGS of Thermoactinomyces spp.</title>
        <authorList>
            <person name="Cheng K."/>
        </authorList>
    </citation>
    <scope>NUCLEOTIDE SEQUENCE [LARGE SCALE GENOMIC DNA]</scope>
    <source>
        <strain evidence="10">CICC 10671\DSM 43846</strain>
    </source>
</reference>
<evidence type="ECO:0000256" key="2">
    <source>
        <dbReference type="ARBA" id="ARBA00022448"/>
    </source>
</evidence>